<dbReference type="PANTHER" id="PTHR30486:SF6">
    <property type="entry name" value="TYPE IV PILUS RETRACTATION ATPASE PILT"/>
    <property type="match status" value="1"/>
</dbReference>
<organism evidence="3 4">
    <name type="scientific">Vibrio lentus</name>
    <dbReference type="NCBI Taxonomy" id="136468"/>
    <lineage>
        <taxon>Bacteria</taxon>
        <taxon>Pseudomonadati</taxon>
        <taxon>Pseudomonadota</taxon>
        <taxon>Gammaproteobacteria</taxon>
        <taxon>Vibrionales</taxon>
        <taxon>Vibrionaceae</taxon>
        <taxon>Vibrio</taxon>
    </lineage>
</organism>
<sequence length="343" mass="38555">MTTEKSPSSFIPTIFGDVPSDKEYEWRWVEEHFAPLKSLYEDPKTTEIFVDRFDAISVEQDGQITRTDIQFESNQSFQDFIVQLSTALNQTLTRDSPILDARLPDCSRVCATLPEVTPKGAAMTLRIAPKETLTAEQLVEFGAMSQSMLDYLTDAIKQGKNIITSGNTGSGKTTLLRALARYIPNDEVVITCEDTQELEFDWLPHHRALESPKREGSDITMRTLIETALRLRPDRILVGEIRKADAADTFLQAINTGHSGCMTTLHANSCRDALARLQYLIASHGNLNFDLARHQITGNVDIFIHASRHKSYGRKVVEICEVEGDELVSRFVFDGHSHKEPNQ</sequence>
<dbReference type="Gene3D" id="3.30.450.370">
    <property type="match status" value="1"/>
</dbReference>
<dbReference type="InterPro" id="IPR050921">
    <property type="entry name" value="T4SS_GSP_E_ATPase"/>
</dbReference>
<reference evidence="4" key="1">
    <citation type="submission" date="2016-07" db="EMBL/GenBank/DDBJ databases">
        <title>Nontailed viruses are major unrecognized killers of bacteria in the ocean.</title>
        <authorList>
            <person name="Kauffman K."/>
            <person name="Hussain F."/>
            <person name="Yang J."/>
            <person name="Arevalo P."/>
            <person name="Brown J."/>
            <person name="Cutler M."/>
            <person name="Kelly L."/>
            <person name="Polz M.F."/>
        </authorList>
    </citation>
    <scope>NUCLEOTIDE SEQUENCE [LARGE SCALE GENOMIC DNA]</scope>
    <source>
        <strain evidence="4">10N.261.46.F8</strain>
    </source>
</reference>
<comment type="similarity">
    <text evidence="1">Belongs to the GSP E family.</text>
</comment>
<accession>A0A2N7KP36</accession>
<protein>
    <submittedName>
        <fullName evidence="3">Secretion system protein E</fullName>
    </submittedName>
</protein>
<dbReference type="CDD" id="cd01130">
    <property type="entry name" value="VirB11-like_ATPase"/>
    <property type="match status" value="1"/>
</dbReference>
<dbReference type="GO" id="GO:0016887">
    <property type="term" value="F:ATP hydrolysis activity"/>
    <property type="evidence" value="ECO:0007669"/>
    <property type="project" value="InterPro"/>
</dbReference>
<dbReference type="OrthoDB" id="9810761at2"/>
<dbReference type="EMBL" id="MCZK01000002">
    <property type="protein sequence ID" value="PMM78465.1"/>
    <property type="molecule type" value="Genomic_DNA"/>
</dbReference>
<dbReference type="SUPFAM" id="SSF52540">
    <property type="entry name" value="P-loop containing nucleoside triphosphate hydrolases"/>
    <property type="match status" value="1"/>
</dbReference>
<dbReference type="Proteomes" id="UP000235406">
    <property type="component" value="Unassembled WGS sequence"/>
</dbReference>
<proteinExistence type="inferred from homology"/>
<evidence type="ECO:0000313" key="4">
    <source>
        <dbReference type="Proteomes" id="UP000235406"/>
    </source>
</evidence>
<dbReference type="InterPro" id="IPR001482">
    <property type="entry name" value="T2SS/T4SS_dom"/>
</dbReference>
<dbReference type="RefSeq" id="WP_102433680.1">
    <property type="nucleotide sequence ID" value="NZ_CAWNVI010000002.1"/>
</dbReference>
<dbReference type="Gene3D" id="3.40.50.300">
    <property type="entry name" value="P-loop containing nucleotide triphosphate hydrolases"/>
    <property type="match status" value="1"/>
</dbReference>
<dbReference type="InterPro" id="IPR027417">
    <property type="entry name" value="P-loop_NTPase"/>
</dbReference>
<comment type="caution">
    <text evidence="3">The sequence shown here is derived from an EMBL/GenBank/DDBJ whole genome shotgun (WGS) entry which is preliminary data.</text>
</comment>
<name>A0A2N7KP36_9VIBR</name>
<dbReference type="AlphaFoldDB" id="A0A2N7KP36"/>
<gene>
    <name evidence="3" type="ORF">BCT49_00205</name>
</gene>
<dbReference type="PANTHER" id="PTHR30486">
    <property type="entry name" value="TWITCHING MOTILITY PROTEIN PILT"/>
    <property type="match status" value="1"/>
</dbReference>
<evidence type="ECO:0000256" key="1">
    <source>
        <dbReference type="ARBA" id="ARBA00006611"/>
    </source>
</evidence>
<evidence type="ECO:0000313" key="3">
    <source>
        <dbReference type="EMBL" id="PMM78465.1"/>
    </source>
</evidence>
<feature type="domain" description="Bacterial type II secretion system protein E" evidence="2">
    <location>
        <begin position="31"/>
        <end position="288"/>
    </location>
</feature>
<evidence type="ECO:0000259" key="2">
    <source>
        <dbReference type="Pfam" id="PF00437"/>
    </source>
</evidence>
<dbReference type="Pfam" id="PF00437">
    <property type="entry name" value="T2SSE"/>
    <property type="match status" value="1"/>
</dbReference>